<keyword evidence="3" id="KW-1185">Reference proteome</keyword>
<feature type="transmembrane region" description="Helical" evidence="1">
    <location>
        <begin position="33"/>
        <end position="55"/>
    </location>
</feature>
<protein>
    <recommendedName>
        <fullName evidence="4">Cytochrome c oxidase subunit IV bacterial aa3 type domain-containing protein</fullName>
    </recommendedName>
</protein>
<organism evidence="2 3">
    <name type="scientific">Neokomagataea tanensis NBRC 106556</name>
    <dbReference type="NCBI Taxonomy" id="1223519"/>
    <lineage>
        <taxon>Bacteria</taxon>
        <taxon>Pseudomonadati</taxon>
        <taxon>Pseudomonadota</taxon>
        <taxon>Alphaproteobacteria</taxon>
        <taxon>Acetobacterales</taxon>
        <taxon>Acetobacteraceae</taxon>
        <taxon>Neokomagataea</taxon>
    </lineage>
</organism>
<evidence type="ECO:0000313" key="2">
    <source>
        <dbReference type="EMBL" id="GBR46720.1"/>
    </source>
</evidence>
<keyword evidence="1" id="KW-0472">Membrane</keyword>
<keyword evidence="1" id="KW-1133">Transmembrane helix</keyword>
<sequence>MSCQILGSENRMSDNVVMDAEDKRRQRKLVIRIVGMTAGFALFLVFLGIACVTTTMDAQNHIHTNWWMLVIAFFWACVFMYHIGLS</sequence>
<feature type="transmembrane region" description="Helical" evidence="1">
    <location>
        <begin position="67"/>
        <end position="85"/>
    </location>
</feature>
<proteinExistence type="predicted"/>
<dbReference type="EMBL" id="BAQB01000017">
    <property type="protein sequence ID" value="GBR46720.1"/>
    <property type="molecule type" value="Genomic_DNA"/>
</dbReference>
<evidence type="ECO:0000256" key="1">
    <source>
        <dbReference type="SAM" id="Phobius"/>
    </source>
</evidence>
<reference evidence="2" key="1">
    <citation type="submission" date="2013-04" db="EMBL/GenBank/DDBJ databases">
        <title>The genome sequencing project of 58 acetic acid bacteria.</title>
        <authorList>
            <person name="Okamoto-Kainuma A."/>
            <person name="Ishikawa M."/>
            <person name="Umino S."/>
            <person name="Koizumi Y."/>
            <person name="Shiwa Y."/>
            <person name="Yoshikawa H."/>
            <person name="Matsutani M."/>
            <person name="Matsushita K."/>
        </authorList>
    </citation>
    <scope>NUCLEOTIDE SEQUENCE</scope>
    <source>
        <strain evidence="2">NBRC 106556</strain>
    </source>
</reference>
<evidence type="ECO:0000313" key="3">
    <source>
        <dbReference type="Proteomes" id="UP001062443"/>
    </source>
</evidence>
<gene>
    <name evidence="2" type="ORF">AA106556_1206</name>
</gene>
<evidence type="ECO:0008006" key="4">
    <source>
        <dbReference type="Google" id="ProtNLM"/>
    </source>
</evidence>
<accession>A0ABQ0QJ72</accession>
<dbReference type="Proteomes" id="UP001062443">
    <property type="component" value="Unassembled WGS sequence"/>
</dbReference>
<comment type="caution">
    <text evidence="2">The sequence shown here is derived from an EMBL/GenBank/DDBJ whole genome shotgun (WGS) entry which is preliminary data.</text>
</comment>
<name>A0ABQ0QJ72_9PROT</name>
<keyword evidence="1" id="KW-0812">Transmembrane</keyword>